<name>A0A7V3ZV84_UNCW3</name>
<keyword evidence="5" id="KW-0408">Iron</keyword>
<evidence type="ECO:0000256" key="3">
    <source>
        <dbReference type="ARBA" id="ARBA00022691"/>
    </source>
</evidence>
<dbReference type="Pfam" id="PF04055">
    <property type="entry name" value="Radical_SAM"/>
    <property type="match status" value="1"/>
</dbReference>
<evidence type="ECO:0000256" key="2">
    <source>
        <dbReference type="ARBA" id="ARBA00022485"/>
    </source>
</evidence>
<protein>
    <submittedName>
        <fullName evidence="8">[FeFe] hydrogenase H-cluster radical SAM maturase HydG</fullName>
    </submittedName>
</protein>
<evidence type="ECO:0000256" key="1">
    <source>
        <dbReference type="ARBA" id="ARBA00001966"/>
    </source>
</evidence>
<dbReference type="Gene3D" id="3.20.20.70">
    <property type="entry name" value="Aldolase class I"/>
    <property type="match status" value="1"/>
</dbReference>
<evidence type="ECO:0000256" key="4">
    <source>
        <dbReference type="ARBA" id="ARBA00022723"/>
    </source>
</evidence>
<proteinExistence type="predicted"/>
<sequence>MDIKEICDQEKILKILRETENPDKKTIELILEKAKEKKGLSLKEVGYLVNLKDKELIARLFEIAGKIKEEIYGERLVFFAPLYISDYCVNDCEYCNFHIRNKMVRKKLTLKEIEEETKKIIEMGHKRILLECGEDPINNTIDYVISAIETIYSVKTEKGNIRRINVNIAATSVENYKRLKACKIGTYQLFQETYHYETYKRLHKGPKSDYERQITAHIRAFEGGIDDLGLGVLFGLYDWRFEVLALVSHAQFLDAHLGVGPHTISVPRFRPAPTVTYQPEYPVSDVDFLKIIAILRLAVPYTGMILSTRERPEIRKIAFKLGISQTSAGSKTSPGGYGKFSREEVQFEIYDLRNLTEVIEDILEDKLIPSFCTACYRVGRTGEDFMNLAKPGEIHKFCRPNGILTFVEYLEDFAKTNGKSKLYEKGYKVVEYYLDKIDNEYLKKETIKRIERIKKGERDLYF</sequence>
<dbReference type="SUPFAM" id="SSF102114">
    <property type="entry name" value="Radical SAM enzymes"/>
    <property type="match status" value="1"/>
</dbReference>
<comment type="cofactor">
    <cofactor evidence="1">
        <name>[4Fe-4S] cluster</name>
        <dbReference type="ChEBI" id="CHEBI:49883"/>
    </cofactor>
</comment>
<dbReference type="SMART" id="SM00876">
    <property type="entry name" value="BATS"/>
    <property type="match status" value="1"/>
</dbReference>
<dbReference type="SFLD" id="SFLDF00319">
    <property type="entry name" value="Fe_hydrogenase_maturase_(HydG"/>
    <property type="match status" value="1"/>
</dbReference>
<dbReference type="NCBIfam" id="TIGR03955">
    <property type="entry name" value="rSAM_HydG"/>
    <property type="match status" value="1"/>
</dbReference>
<comment type="caution">
    <text evidence="8">The sequence shown here is derived from an EMBL/GenBank/DDBJ whole genome shotgun (WGS) entry which is preliminary data.</text>
</comment>
<dbReference type="InterPro" id="IPR010722">
    <property type="entry name" value="BATS_dom"/>
</dbReference>
<dbReference type="PANTHER" id="PTHR43583">
    <property type="entry name" value="2-IMINOACETATE SYNTHASE"/>
    <property type="match status" value="1"/>
</dbReference>
<dbReference type="InterPro" id="IPR034428">
    <property type="entry name" value="ThiH/NoCL/HydG-like"/>
</dbReference>
<dbReference type="PANTHER" id="PTHR43583:SF2">
    <property type="entry name" value="THIAZOLE BIOSYNTHESIS PROTEIN"/>
    <property type="match status" value="1"/>
</dbReference>
<dbReference type="GO" id="GO:0051539">
    <property type="term" value="F:4 iron, 4 sulfur cluster binding"/>
    <property type="evidence" value="ECO:0007669"/>
    <property type="project" value="UniProtKB-KW"/>
</dbReference>
<dbReference type="Pfam" id="PF06968">
    <property type="entry name" value="BATS"/>
    <property type="match status" value="1"/>
</dbReference>
<dbReference type="GO" id="GO:0003824">
    <property type="term" value="F:catalytic activity"/>
    <property type="evidence" value="ECO:0007669"/>
    <property type="project" value="InterPro"/>
</dbReference>
<evidence type="ECO:0000256" key="5">
    <source>
        <dbReference type="ARBA" id="ARBA00023004"/>
    </source>
</evidence>
<gene>
    <name evidence="8" type="primary">hydG</name>
    <name evidence="8" type="ORF">ENU74_02870</name>
</gene>
<accession>A0A7V3ZV84</accession>
<dbReference type="InterPro" id="IPR013785">
    <property type="entry name" value="Aldolase_TIM"/>
</dbReference>
<evidence type="ECO:0000256" key="6">
    <source>
        <dbReference type="ARBA" id="ARBA00023014"/>
    </source>
</evidence>
<dbReference type="GO" id="GO:0042364">
    <property type="term" value="P:water-soluble vitamin biosynthetic process"/>
    <property type="evidence" value="ECO:0007669"/>
    <property type="project" value="UniProtKB-ARBA"/>
</dbReference>
<dbReference type="InterPro" id="IPR007197">
    <property type="entry name" value="rSAM"/>
</dbReference>
<evidence type="ECO:0000259" key="7">
    <source>
        <dbReference type="SMART" id="SM00876"/>
    </source>
</evidence>
<dbReference type="SFLD" id="SFLDS00029">
    <property type="entry name" value="Radical_SAM"/>
    <property type="match status" value="1"/>
</dbReference>
<evidence type="ECO:0000313" key="8">
    <source>
        <dbReference type="EMBL" id="HGK63519.1"/>
    </source>
</evidence>
<dbReference type="InterPro" id="IPR058240">
    <property type="entry name" value="rSAM_sf"/>
</dbReference>
<keyword evidence="4" id="KW-0479">Metal-binding</keyword>
<dbReference type="AlphaFoldDB" id="A0A7V3ZV84"/>
<dbReference type="SFLD" id="SFLDG01081">
    <property type="entry name" value="cleavage_of_the_Ca-Cb_bond_in"/>
    <property type="match status" value="1"/>
</dbReference>
<dbReference type="GO" id="GO:0046872">
    <property type="term" value="F:metal ion binding"/>
    <property type="evidence" value="ECO:0007669"/>
    <property type="project" value="UniProtKB-KW"/>
</dbReference>
<keyword evidence="3" id="KW-0949">S-adenosyl-L-methionine</keyword>
<reference evidence="8" key="1">
    <citation type="journal article" date="2020" name="mSystems">
        <title>Genome- and Community-Level Interaction Insights into Carbon Utilization and Element Cycling Functions of Hydrothermarchaeota in Hydrothermal Sediment.</title>
        <authorList>
            <person name="Zhou Z."/>
            <person name="Liu Y."/>
            <person name="Xu W."/>
            <person name="Pan J."/>
            <person name="Luo Z.H."/>
            <person name="Li M."/>
        </authorList>
    </citation>
    <scope>NUCLEOTIDE SEQUENCE [LARGE SCALE GENOMIC DNA]</scope>
    <source>
        <strain evidence="8">SpSt-697</strain>
    </source>
</reference>
<keyword evidence="6" id="KW-0411">Iron-sulfur</keyword>
<dbReference type="InterPro" id="IPR024007">
    <property type="entry name" value="FeFe-hyd_mat_HydG"/>
</dbReference>
<feature type="domain" description="Biotin and thiamin synthesis-associated" evidence="7">
    <location>
        <begin position="265"/>
        <end position="369"/>
    </location>
</feature>
<dbReference type="EMBL" id="DTDR01000077">
    <property type="protein sequence ID" value="HGK63519.1"/>
    <property type="molecule type" value="Genomic_DNA"/>
</dbReference>
<keyword evidence="2" id="KW-0004">4Fe-4S</keyword>
<dbReference type="SFLD" id="SFLDG01060">
    <property type="entry name" value="BATS_domain_containing"/>
    <property type="match status" value="1"/>
</dbReference>
<dbReference type="GO" id="GO:0044272">
    <property type="term" value="P:sulfur compound biosynthetic process"/>
    <property type="evidence" value="ECO:0007669"/>
    <property type="project" value="UniProtKB-ARBA"/>
</dbReference>
<organism evidence="8">
    <name type="scientific">candidate division WOR-3 bacterium</name>
    <dbReference type="NCBI Taxonomy" id="2052148"/>
    <lineage>
        <taxon>Bacteria</taxon>
        <taxon>Bacteria division WOR-3</taxon>
    </lineage>
</organism>